<dbReference type="Gene3D" id="3.30.360.40">
    <property type="entry name" value="YwmB-like"/>
    <property type="match status" value="1"/>
</dbReference>
<dbReference type="PATRIC" id="fig|1300222.3.peg.2429"/>
<evidence type="ECO:0008006" key="3">
    <source>
        <dbReference type="Google" id="ProtNLM"/>
    </source>
</evidence>
<keyword evidence="2" id="KW-1185">Reference proteome</keyword>
<dbReference type="InterPro" id="IPR036209">
    <property type="entry name" value="YwmB-like_sf"/>
</dbReference>
<dbReference type="OrthoDB" id="2374820at2"/>
<dbReference type="Proteomes" id="UP000012081">
    <property type="component" value="Unassembled WGS sequence"/>
</dbReference>
<name>M8D7S3_9BACL</name>
<evidence type="ECO:0000313" key="2">
    <source>
        <dbReference type="Proteomes" id="UP000012081"/>
    </source>
</evidence>
<comment type="caution">
    <text evidence="1">The sequence shown here is derived from an EMBL/GenBank/DDBJ whole genome shotgun (WGS) entry which is preliminary data.</text>
</comment>
<dbReference type="SUPFAM" id="SSF143842">
    <property type="entry name" value="YwmB-like"/>
    <property type="match status" value="1"/>
</dbReference>
<sequence>MGKRNVWFVLIGLAALGTAWWMPAEAQNERQLHQEQQETRAVARLFDVLEGSGARVASVEVRTRISLGKLSGTEEMKDLAAKWADRLDMPLSEAKWTQSSHLFTYQVPANLYGVQLDYQVTGVPRKDGIDTYLVLSIKGNRDSLPYVDLIQNKHEQALKQAGFIPQFSTCIRGLYNVKLSVDQQEGKILSIFDALHAKELERLQDETVVSISGYTSEWNSFLSLNGQARMNLQVATHRDSLNGTWITAGTPIITAEY</sequence>
<organism evidence="1 2">
    <name type="scientific">Brevibacillus borstelensis AK1</name>
    <dbReference type="NCBI Taxonomy" id="1300222"/>
    <lineage>
        <taxon>Bacteria</taxon>
        <taxon>Bacillati</taxon>
        <taxon>Bacillota</taxon>
        <taxon>Bacilli</taxon>
        <taxon>Bacillales</taxon>
        <taxon>Paenibacillaceae</taxon>
        <taxon>Brevibacillus</taxon>
    </lineage>
</organism>
<gene>
    <name evidence="1" type="ORF">I532_11644</name>
</gene>
<dbReference type="EMBL" id="APBN01000004">
    <property type="protein sequence ID" value="EMT52304.1"/>
    <property type="molecule type" value="Genomic_DNA"/>
</dbReference>
<protein>
    <recommendedName>
        <fullName evidence="3">TATA-box binding protein</fullName>
    </recommendedName>
</protein>
<dbReference type="Pfam" id="PF08680">
    <property type="entry name" value="DUF1779"/>
    <property type="match status" value="1"/>
</dbReference>
<dbReference type="RefSeq" id="WP_003388391.1">
    <property type="nucleotide sequence ID" value="NZ_APBN01000004.1"/>
</dbReference>
<reference evidence="1 2" key="1">
    <citation type="submission" date="2013-03" db="EMBL/GenBank/DDBJ databases">
        <title>Assembly of a new bacterial strain Brevibacillus borstelensis AK1.</title>
        <authorList>
            <person name="Rajan I."/>
            <person name="PoliReddy D."/>
            <person name="Sugumar T."/>
            <person name="Rathinam K."/>
            <person name="Alqarawi S."/>
            <person name="Khalil A.B."/>
            <person name="Sivakumar N."/>
        </authorList>
    </citation>
    <scope>NUCLEOTIDE SEQUENCE [LARGE SCALE GENOMIC DNA]</scope>
    <source>
        <strain evidence="1 2">AK1</strain>
    </source>
</reference>
<accession>M8D7S3</accession>
<dbReference type="InterPro" id="IPR014794">
    <property type="entry name" value="DUF1779"/>
</dbReference>
<dbReference type="AlphaFoldDB" id="M8D7S3"/>
<dbReference type="STRING" id="1300222.I532_11644"/>
<proteinExistence type="predicted"/>
<evidence type="ECO:0000313" key="1">
    <source>
        <dbReference type="EMBL" id="EMT52304.1"/>
    </source>
</evidence>